<dbReference type="InterPro" id="IPR033120">
    <property type="entry name" value="HOTDOG_ACOT"/>
</dbReference>
<evidence type="ECO:0000256" key="1">
    <source>
        <dbReference type="ARBA" id="ARBA00010458"/>
    </source>
</evidence>
<dbReference type="Gene3D" id="3.10.129.10">
    <property type="entry name" value="Hotdog Thioesterase"/>
    <property type="match status" value="1"/>
</dbReference>
<accession>A0A4R0H5S1</accession>
<dbReference type="EMBL" id="SJJZ01000004">
    <property type="protein sequence ID" value="TCC04160.1"/>
    <property type="molecule type" value="Genomic_DNA"/>
</dbReference>
<dbReference type="CDD" id="cd03442">
    <property type="entry name" value="BFIT_BACH"/>
    <property type="match status" value="1"/>
</dbReference>
<dbReference type="RefSeq" id="WP_131345168.1">
    <property type="nucleotide sequence ID" value="NZ_SJJZ01000004.1"/>
</dbReference>
<evidence type="ECO:0000259" key="5">
    <source>
        <dbReference type="PROSITE" id="PS51770"/>
    </source>
</evidence>
<dbReference type="SUPFAM" id="SSF54637">
    <property type="entry name" value="Thioesterase/thiol ester dehydrase-isomerase"/>
    <property type="match status" value="1"/>
</dbReference>
<gene>
    <name evidence="6" type="ORF">E0H45_34280</name>
</gene>
<dbReference type="GO" id="GO:0052816">
    <property type="term" value="F:long-chain fatty acyl-CoA hydrolase activity"/>
    <property type="evidence" value="ECO:0007669"/>
    <property type="project" value="TreeGrafter"/>
</dbReference>
<dbReference type="PANTHER" id="PTHR11049">
    <property type="entry name" value="ACYL COENZYME A THIOESTER HYDROLASE"/>
    <property type="match status" value="1"/>
</dbReference>
<dbReference type="InterPro" id="IPR006683">
    <property type="entry name" value="Thioestr_dom"/>
</dbReference>
<dbReference type="InterPro" id="IPR040170">
    <property type="entry name" value="Cytosol_ACT"/>
</dbReference>
<dbReference type="GO" id="GO:0005829">
    <property type="term" value="C:cytosol"/>
    <property type="evidence" value="ECO:0007669"/>
    <property type="project" value="TreeGrafter"/>
</dbReference>
<sequence length="187" mass="20048">MTSSRSARPTSETRLSLSHITAQNETNLLGTVHGGVIMTLVDSVAGVVAARHSGGPAVTASMDEMVFLVPVRVGDVVHFSAQVNWTGRSSMEVGVRITADRWDAVGPQVHVASAYLVFVAVDEDGKPRQVPQAVPETDEDRRRLREAEIRRSHRLARRAAIIASREEAAHEEAAHEEAAAAAEGGGR</sequence>
<comment type="similarity">
    <text evidence="1">Belongs to the acyl coenzyme A hydrolase family.</text>
</comment>
<evidence type="ECO:0000313" key="7">
    <source>
        <dbReference type="Proteomes" id="UP000292346"/>
    </source>
</evidence>
<dbReference type="AlphaFoldDB" id="A0A4R0H5S1"/>
<dbReference type="PROSITE" id="PS51770">
    <property type="entry name" value="HOTDOG_ACOT"/>
    <property type="match status" value="1"/>
</dbReference>
<dbReference type="OrthoDB" id="9809430at2"/>
<feature type="region of interest" description="Disordered" evidence="4">
    <location>
        <begin position="166"/>
        <end position="187"/>
    </location>
</feature>
<dbReference type="Pfam" id="PF03061">
    <property type="entry name" value="4HBT"/>
    <property type="match status" value="1"/>
</dbReference>
<evidence type="ECO:0000256" key="2">
    <source>
        <dbReference type="ARBA" id="ARBA00022801"/>
    </source>
</evidence>
<dbReference type="Proteomes" id="UP000292346">
    <property type="component" value="Unassembled WGS sequence"/>
</dbReference>
<protein>
    <submittedName>
        <fullName evidence="6">Acyl-CoA thioesterase</fullName>
    </submittedName>
</protein>
<comment type="caution">
    <text evidence="6">The sequence shown here is derived from an EMBL/GenBank/DDBJ whole genome shotgun (WGS) entry which is preliminary data.</text>
</comment>
<evidence type="ECO:0000313" key="6">
    <source>
        <dbReference type="EMBL" id="TCC04160.1"/>
    </source>
</evidence>
<dbReference type="InterPro" id="IPR029069">
    <property type="entry name" value="HotDog_dom_sf"/>
</dbReference>
<feature type="domain" description="HotDog ACOT-type" evidence="5">
    <location>
        <begin position="11"/>
        <end position="124"/>
    </location>
</feature>
<keyword evidence="7" id="KW-1185">Reference proteome</keyword>
<keyword evidence="2 3" id="KW-0378">Hydrolase</keyword>
<reference evidence="6 7" key="1">
    <citation type="submission" date="2019-02" db="EMBL/GenBank/DDBJ databases">
        <title>Kribbella capetownensis sp. nov. and Kribbella speibonae sp. nov., isolated from soil.</title>
        <authorList>
            <person name="Curtis S.M."/>
            <person name="Norton I."/>
            <person name="Everest G.J."/>
            <person name="Meyers P.R."/>
        </authorList>
    </citation>
    <scope>NUCLEOTIDE SEQUENCE [LARGE SCALE GENOMIC DNA]</scope>
    <source>
        <strain evidence="6 7">KCTC 29219</strain>
    </source>
</reference>
<name>A0A4R0H5S1_9ACTN</name>
<dbReference type="PANTHER" id="PTHR11049:SF16">
    <property type="entry name" value="PROTEIN VDLD"/>
    <property type="match status" value="1"/>
</dbReference>
<dbReference type="GO" id="GO:0006637">
    <property type="term" value="P:acyl-CoA metabolic process"/>
    <property type="evidence" value="ECO:0007669"/>
    <property type="project" value="TreeGrafter"/>
</dbReference>
<feature type="compositionally biased region" description="Basic and acidic residues" evidence="4">
    <location>
        <begin position="166"/>
        <end position="178"/>
    </location>
</feature>
<evidence type="ECO:0000256" key="4">
    <source>
        <dbReference type="SAM" id="MobiDB-lite"/>
    </source>
</evidence>
<evidence type="ECO:0000256" key="3">
    <source>
        <dbReference type="PROSITE-ProRule" id="PRU01106"/>
    </source>
</evidence>
<proteinExistence type="inferred from homology"/>
<organism evidence="6 7">
    <name type="scientific">Kribbella soli</name>
    <dbReference type="NCBI Taxonomy" id="1124743"/>
    <lineage>
        <taxon>Bacteria</taxon>
        <taxon>Bacillati</taxon>
        <taxon>Actinomycetota</taxon>
        <taxon>Actinomycetes</taxon>
        <taxon>Propionibacteriales</taxon>
        <taxon>Kribbellaceae</taxon>
        <taxon>Kribbella</taxon>
    </lineage>
</organism>
<dbReference type="FunFam" id="3.10.129.10:FF:000024">
    <property type="entry name" value="Acyl-CoA hydrolase"/>
    <property type="match status" value="1"/>
</dbReference>